<dbReference type="AlphaFoldDB" id="A0A151GS01"/>
<organism evidence="3 4">
    <name type="scientific">Drechmeria coniospora</name>
    <name type="common">Nematophagous fungus</name>
    <name type="synonym">Meria coniospora</name>
    <dbReference type="NCBI Taxonomy" id="98403"/>
    <lineage>
        <taxon>Eukaryota</taxon>
        <taxon>Fungi</taxon>
        <taxon>Dikarya</taxon>
        <taxon>Ascomycota</taxon>
        <taxon>Pezizomycotina</taxon>
        <taxon>Sordariomycetes</taxon>
        <taxon>Hypocreomycetidae</taxon>
        <taxon>Hypocreales</taxon>
        <taxon>Ophiocordycipitaceae</taxon>
        <taxon>Drechmeria</taxon>
    </lineage>
</organism>
<feature type="domain" description="Transcription elongation factor Eaf N-terminal" evidence="2">
    <location>
        <begin position="13"/>
        <end position="112"/>
    </location>
</feature>
<feature type="compositionally biased region" description="Acidic residues" evidence="1">
    <location>
        <begin position="195"/>
        <end position="208"/>
    </location>
</feature>
<accession>A0A151GS01</accession>
<dbReference type="InParanoid" id="A0A151GS01"/>
<feature type="compositionally biased region" description="Basic and acidic residues" evidence="1">
    <location>
        <begin position="131"/>
        <end position="148"/>
    </location>
</feature>
<dbReference type="RefSeq" id="XP_040659241.1">
    <property type="nucleotide sequence ID" value="XM_040798358.1"/>
</dbReference>
<comment type="caution">
    <text evidence="3">The sequence shown here is derived from an EMBL/GenBank/DDBJ whole genome shotgun (WGS) entry which is preliminary data.</text>
</comment>
<evidence type="ECO:0000313" key="3">
    <source>
        <dbReference type="EMBL" id="KYK59889.1"/>
    </source>
</evidence>
<feature type="compositionally biased region" description="Acidic residues" evidence="1">
    <location>
        <begin position="248"/>
        <end position="259"/>
    </location>
</feature>
<feature type="compositionally biased region" description="Basic and acidic residues" evidence="1">
    <location>
        <begin position="185"/>
        <end position="194"/>
    </location>
</feature>
<keyword evidence="4" id="KW-1185">Reference proteome</keyword>
<dbReference type="Pfam" id="PF09816">
    <property type="entry name" value="EAF"/>
    <property type="match status" value="1"/>
</dbReference>
<protein>
    <recommendedName>
        <fullName evidence="2">Transcription elongation factor Eaf N-terminal domain-containing protein</fullName>
    </recommendedName>
</protein>
<dbReference type="STRING" id="98403.A0A151GS01"/>
<feature type="region of interest" description="Disordered" evidence="1">
    <location>
        <begin position="113"/>
        <end position="334"/>
    </location>
</feature>
<dbReference type="Proteomes" id="UP000076580">
    <property type="component" value="Chromosome 01"/>
</dbReference>
<proteinExistence type="predicted"/>
<evidence type="ECO:0000259" key="2">
    <source>
        <dbReference type="Pfam" id="PF09816"/>
    </source>
</evidence>
<evidence type="ECO:0000256" key="1">
    <source>
        <dbReference type="SAM" id="MobiDB-lite"/>
    </source>
</evidence>
<feature type="compositionally biased region" description="Acidic residues" evidence="1">
    <location>
        <begin position="280"/>
        <end position="302"/>
    </location>
</feature>
<dbReference type="EMBL" id="LAYC01000001">
    <property type="protein sequence ID" value="KYK59889.1"/>
    <property type="molecule type" value="Genomic_DNA"/>
</dbReference>
<sequence length="334" mass="36930">MDAFIDPTEAGKYPLIIGDGLLGKTSNEIFTGVRYNYKPTLSSTEAPGYARLKPSVPGKTSAYDLTYNDGDAKYSYNGTRSTDDNQFVLHFDPQRQAFVLDKVDSTFNMNITCLPGNSDAQKLTRQYPSLESRKLDRKNATATKEPRQKTSTSNAKAAQSKPPKRKPEKRQPPQEVALSLPQPEPAKEKKKPVGDYEEEDDDDDDDDGGLVIEFPGGEAAKHQQTDFSPAFPPPRRFDDFMDQRDSEGDADGESDDDADMEFKLPSPVNGGANHAKPVGEEGEEEYEYEEVEEQAAGADMEDDLAKEMEIAFEDLENSQAGSPDGEESEISEED</sequence>
<feature type="compositionally biased region" description="Acidic residues" evidence="1">
    <location>
        <begin position="324"/>
        <end position="334"/>
    </location>
</feature>
<evidence type="ECO:0000313" key="4">
    <source>
        <dbReference type="Proteomes" id="UP000076580"/>
    </source>
</evidence>
<feature type="compositionally biased region" description="Polar residues" evidence="1">
    <location>
        <begin position="118"/>
        <end position="129"/>
    </location>
</feature>
<gene>
    <name evidence="3" type="ORF">DCS_01023</name>
</gene>
<dbReference type="GeneID" id="63713666"/>
<feature type="compositionally biased region" description="Basic and acidic residues" evidence="1">
    <location>
        <begin position="235"/>
        <end position="247"/>
    </location>
</feature>
<name>A0A151GS01_DRECN</name>
<reference evidence="3 4" key="1">
    <citation type="journal article" date="2016" name="Sci. Rep.">
        <title>Insights into Adaptations to a Near-Obligate Nematode Endoparasitic Lifestyle from the Finished Genome of Drechmeria coniospora.</title>
        <authorList>
            <person name="Zhang L."/>
            <person name="Zhou Z."/>
            <person name="Guo Q."/>
            <person name="Fokkens L."/>
            <person name="Miskei M."/>
            <person name="Pocsi I."/>
            <person name="Zhang W."/>
            <person name="Chen M."/>
            <person name="Wang L."/>
            <person name="Sun Y."/>
            <person name="Donzelli B.G."/>
            <person name="Gibson D.M."/>
            <person name="Nelson D.R."/>
            <person name="Luo J.G."/>
            <person name="Rep M."/>
            <person name="Liu H."/>
            <person name="Yang S."/>
            <person name="Wang J."/>
            <person name="Krasnoff S.B."/>
            <person name="Xu Y."/>
            <person name="Molnar I."/>
            <person name="Lin M."/>
        </authorList>
    </citation>
    <scope>NUCLEOTIDE SEQUENCE [LARGE SCALE GENOMIC DNA]</scope>
    <source>
        <strain evidence="3 4">ARSEF 6962</strain>
    </source>
</reference>
<dbReference type="InterPro" id="IPR019194">
    <property type="entry name" value="Tscrpt_elong_fac_Eaf_N"/>
</dbReference>